<keyword evidence="1" id="KW-0560">Oxidoreductase</keyword>
<dbReference type="PANTHER" id="PTHR35176:SF2">
    <property type="entry name" value="F420H(2)-DEPENDENT REDUCTASE RV1155"/>
    <property type="match status" value="1"/>
</dbReference>
<protein>
    <submittedName>
        <fullName evidence="2">PPOX class probable F420-dependent enzyme</fullName>
    </submittedName>
</protein>
<dbReference type="RefSeq" id="WP_132114793.1">
    <property type="nucleotide sequence ID" value="NZ_SLWS01000002.1"/>
</dbReference>
<reference evidence="2 3" key="1">
    <citation type="submission" date="2019-03" db="EMBL/GenBank/DDBJ databases">
        <title>Genomic Encyclopedia of Type Strains, Phase IV (KMG-IV): sequencing the most valuable type-strain genomes for metagenomic binning, comparative biology and taxonomic classification.</title>
        <authorList>
            <person name="Goeker M."/>
        </authorList>
    </citation>
    <scope>NUCLEOTIDE SEQUENCE [LARGE SCALE GENOMIC DNA]</scope>
    <source>
        <strain evidence="2 3">DSM 45934</strain>
    </source>
</reference>
<evidence type="ECO:0000313" key="2">
    <source>
        <dbReference type="EMBL" id="TCO62776.1"/>
    </source>
</evidence>
<gene>
    <name evidence="2" type="ORF">EV192_102915</name>
</gene>
<dbReference type="InterPro" id="IPR052019">
    <property type="entry name" value="F420H2_bilvrd_red/Heme_oxyg"/>
</dbReference>
<evidence type="ECO:0000256" key="1">
    <source>
        <dbReference type="ARBA" id="ARBA00023002"/>
    </source>
</evidence>
<comment type="caution">
    <text evidence="2">The sequence shown here is derived from an EMBL/GenBank/DDBJ whole genome shotgun (WGS) entry which is preliminary data.</text>
</comment>
<dbReference type="SUPFAM" id="SSF50475">
    <property type="entry name" value="FMN-binding split barrel"/>
    <property type="match status" value="1"/>
</dbReference>
<dbReference type="AlphaFoldDB" id="A0A4R2JZC0"/>
<dbReference type="GO" id="GO:0005829">
    <property type="term" value="C:cytosol"/>
    <property type="evidence" value="ECO:0007669"/>
    <property type="project" value="TreeGrafter"/>
</dbReference>
<dbReference type="Proteomes" id="UP000295680">
    <property type="component" value="Unassembled WGS sequence"/>
</dbReference>
<dbReference type="EMBL" id="SLWS01000002">
    <property type="protein sequence ID" value="TCO62776.1"/>
    <property type="molecule type" value="Genomic_DNA"/>
</dbReference>
<dbReference type="PANTHER" id="PTHR35176">
    <property type="entry name" value="HEME OXYGENASE HI_0854-RELATED"/>
    <property type="match status" value="1"/>
</dbReference>
<dbReference type="GO" id="GO:0070967">
    <property type="term" value="F:coenzyme F420 binding"/>
    <property type="evidence" value="ECO:0007669"/>
    <property type="project" value="TreeGrafter"/>
</dbReference>
<organism evidence="2 3">
    <name type="scientific">Actinocrispum wychmicini</name>
    <dbReference type="NCBI Taxonomy" id="1213861"/>
    <lineage>
        <taxon>Bacteria</taxon>
        <taxon>Bacillati</taxon>
        <taxon>Actinomycetota</taxon>
        <taxon>Actinomycetes</taxon>
        <taxon>Pseudonocardiales</taxon>
        <taxon>Pseudonocardiaceae</taxon>
        <taxon>Actinocrispum</taxon>
    </lineage>
</organism>
<dbReference type="OrthoDB" id="3293200at2"/>
<sequence length="147" mass="15528">MAADLALVQRLAAADHGLAIVATTRADGSVHASLVNAGVLDNPVSGAPSVALVARGGAAKLTHLRRVGRATVTFRAGWDWVSVDGPVTIIGPDDPHPDFPADRVPGLLRDVFTAAGGTHEDWAEYDRVMAEERRTAVFIETQRVISN</sequence>
<accession>A0A4R2JZC0</accession>
<dbReference type="InterPro" id="IPR012349">
    <property type="entry name" value="Split_barrel_FMN-bd"/>
</dbReference>
<dbReference type="GO" id="GO:0016627">
    <property type="term" value="F:oxidoreductase activity, acting on the CH-CH group of donors"/>
    <property type="evidence" value="ECO:0007669"/>
    <property type="project" value="TreeGrafter"/>
</dbReference>
<name>A0A4R2JZC0_9PSEU</name>
<keyword evidence="3" id="KW-1185">Reference proteome</keyword>
<evidence type="ECO:0000313" key="3">
    <source>
        <dbReference type="Proteomes" id="UP000295680"/>
    </source>
</evidence>
<proteinExistence type="predicted"/>
<dbReference type="Gene3D" id="2.30.110.10">
    <property type="entry name" value="Electron Transport, Fmn-binding Protein, Chain A"/>
    <property type="match status" value="1"/>
</dbReference>